<sequence length="183" mass="20670">MNLTKTILILLLVFIVIGCSEEKTQDIAEKYLAEQGYEVITTIESPAVSSFTLVEEDVSDEKKPMLAGTIVKRMWLVQEQELKDYKGEKIEVKQFVVENHPLDDWVSEYDETLKSVGETHVTLLVVDGDVIGGTSAPGLNRSVAGNPQFSLDGKTFEEVHPGKSYTVWSDDWIETYLDYIKYE</sequence>
<accession>A0A9X4AKC6</accession>
<protein>
    <recommendedName>
        <fullName evidence="3">Lipoprotein</fullName>
    </recommendedName>
</protein>
<keyword evidence="2" id="KW-1185">Reference proteome</keyword>
<name>A0A9X4AKC6_9BACI</name>
<dbReference type="EMBL" id="JAMQJZ010000026">
    <property type="protein sequence ID" value="MDC3422709.1"/>
    <property type="molecule type" value="Genomic_DNA"/>
</dbReference>
<evidence type="ECO:0000313" key="1">
    <source>
        <dbReference type="EMBL" id="MDC3422709.1"/>
    </source>
</evidence>
<dbReference type="Proteomes" id="UP001145072">
    <property type="component" value="Unassembled WGS sequence"/>
</dbReference>
<evidence type="ECO:0000313" key="2">
    <source>
        <dbReference type="Proteomes" id="UP001145072"/>
    </source>
</evidence>
<proteinExistence type="predicted"/>
<comment type="caution">
    <text evidence="1">The sequence shown here is derived from an EMBL/GenBank/DDBJ whole genome shotgun (WGS) entry which is preliminary data.</text>
</comment>
<dbReference type="AlphaFoldDB" id="A0A9X4AKC6"/>
<gene>
    <name evidence="1" type="ORF">NC661_20355</name>
</gene>
<evidence type="ECO:0008006" key="3">
    <source>
        <dbReference type="Google" id="ProtNLM"/>
    </source>
</evidence>
<dbReference type="PROSITE" id="PS51257">
    <property type="entry name" value="PROKAR_LIPOPROTEIN"/>
    <property type="match status" value="1"/>
</dbReference>
<dbReference type="RefSeq" id="WP_259868198.1">
    <property type="nucleotide sequence ID" value="NZ_JAMQJZ010000026.1"/>
</dbReference>
<organism evidence="1 2">
    <name type="scientific">Aquibacillus koreensis</name>
    <dbReference type="NCBI Taxonomy" id="279446"/>
    <lineage>
        <taxon>Bacteria</taxon>
        <taxon>Bacillati</taxon>
        <taxon>Bacillota</taxon>
        <taxon>Bacilli</taxon>
        <taxon>Bacillales</taxon>
        <taxon>Bacillaceae</taxon>
        <taxon>Aquibacillus</taxon>
    </lineage>
</organism>
<reference evidence="1" key="1">
    <citation type="submission" date="2022-06" db="EMBL/GenBank/DDBJ databases">
        <title>Aquibacillus sp. a new bacterium isolated from soil saline samples.</title>
        <authorList>
            <person name="Galisteo C."/>
            <person name="De La Haba R."/>
            <person name="Sanchez-Porro C."/>
            <person name="Ventosa A."/>
        </authorList>
    </citation>
    <scope>NUCLEOTIDE SEQUENCE</scope>
    <source>
        <strain evidence="1">JCM 12387</strain>
    </source>
</reference>